<dbReference type="Proteomes" id="UP000094053">
    <property type="component" value="Unassembled WGS sequence"/>
</dbReference>
<feature type="chain" id="PRO_5009135157" description="Secreted protein" evidence="1">
    <location>
        <begin position="26"/>
        <end position="107"/>
    </location>
</feature>
<proteinExistence type="predicted"/>
<feature type="signal peptide" evidence="1">
    <location>
        <begin position="1"/>
        <end position="25"/>
    </location>
</feature>
<comment type="caution">
    <text evidence="2">The sequence shown here is derived from an EMBL/GenBank/DDBJ whole genome shotgun (WGS) entry which is preliminary data.</text>
</comment>
<organism evidence="2 3">
    <name type="scientific">Mycolicibacterium flavescens</name>
    <name type="common">Mycobacterium flavescens</name>
    <dbReference type="NCBI Taxonomy" id="1776"/>
    <lineage>
        <taxon>Bacteria</taxon>
        <taxon>Bacillati</taxon>
        <taxon>Actinomycetota</taxon>
        <taxon>Actinomycetes</taxon>
        <taxon>Mycobacteriales</taxon>
        <taxon>Mycobacteriaceae</taxon>
        <taxon>Mycolicibacterium</taxon>
    </lineage>
</organism>
<dbReference type="EMBL" id="MIHA01000001">
    <property type="protein sequence ID" value="ODQ92657.1"/>
    <property type="molecule type" value="Genomic_DNA"/>
</dbReference>
<protein>
    <recommendedName>
        <fullName evidence="4">Secreted protein</fullName>
    </recommendedName>
</protein>
<reference evidence="3" key="1">
    <citation type="submission" date="2016-09" db="EMBL/GenBank/DDBJ databases">
        <authorList>
            <person name="Greninger A.L."/>
            <person name="Jerome K.R."/>
            <person name="Mcnair B."/>
            <person name="Wallis C."/>
            <person name="Fang F."/>
        </authorList>
    </citation>
    <scope>NUCLEOTIDE SEQUENCE [LARGE SCALE GENOMIC DNA]</scope>
    <source>
        <strain evidence="3">M6</strain>
    </source>
</reference>
<evidence type="ECO:0000256" key="1">
    <source>
        <dbReference type="SAM" id="SignalP"/>
    </source>
</evidence>
<keyword evidence="1" id="KW-0732">Signal</keyword>
<sequence length="107" mass="11286">MRRSSTWGATAGLVAGLLVAPVASADLFTVCPSGMSGVVTADTSCAFADNVRWAWYSQPGMIVTAYSPVTNESYTMQCTSAATTYWPEAKRCVGVNSYGVGLIVFID</sequence>
<name>A0A1E3RTD6_MYCFV</name>
<accession>A0A1E3RTD6</accession>
<gene>
    <name evidence="2" type="ORF">BHQ18_02045</name>
</gene>
<keyword evidence="3" id="KW-1185">Reference proteome</keyword>
<evidence type="ECO:0008006" key="4">
    <source>
        <dbReference type="Google" id="ProtNLM"/>
    </source>
</evidence>
<evidence type="ECO:0000313" key="3">
    <source>
        <dbReference type="Proteomes" id="UP000094053"/>
    </source>
</evidence>
<evidence type="ECO:0000313" key="2">
    <source>
        <dbReference type="EMBL" id="ODQ92657.1"/>
    </source>
</evidence>
<dbReference type="AlphaFoldDB" id="A0A1E3RTD6"/>